<accession>A0A8T1UJT4</accession>
<dbReference type="Proteomes" id="UP000688947">
    <property type="component" value="Unassembled WGS sequence"/>
</dbReference>
<organism evidence="1 2">
    <name type="scientific">Phytophthora cactorum</name>
    <dbReference type="NCBI Taxonomy" id="29920"/>
    <lineage>
        <taxon>Eukaryota</taxon>
        <taxon>Sar</taxon>
        <taxon>Stramenopiles</taxon>
        <taxon>Oomycota</taxon>
        <taxon>Peronosporomycetes</taxon>
        <taxon>Peronosporales</taxon>
        <taxon>Peronosporaceae</taxon>
        <taxon>Phytophthora</taxon>
    </lineage>
</organism>
<gene>
    <name evidence="1" type="ORF">JG687_00007624</name>
</gene>
<dbReference type="EMBL" id="JAENGZ010000344">
    <property type="protein sequence ID" value="KAG6961565.1"/>
    <property type="molecule type" value="Genomic_DNA"/>
</dbReference>
<name>A0A8T1UJT4_9STRA</name>
<reference evidence="1" key="1">
    <citation type="submission" date="2021-01" db="EMBL/GenBank/DDBJ databases">
        <title>Phytophthora aleatoria, a newly-described species from Pinus radiata is distinct from Phytophthora cactorum isolates based on comparative genomics.</title>
        <authorList>
            <person name="Mcdougal R."/>
            <person name="Panda P."/>
            <person name="Williams N."/>
            <person name="Studholme D.J."/>
        </authorList>
    </citation>
    <scope>NUCLEOTIDE SEQUENCE</scope>
    <source>
        <strain evidence="1">NZFS 3830</strain>
    </source>
</reference>
<dbReference type="AlphaFoldDB" id="A0A8T1UJT4"/>
<proteinExistence type="predicted"/>
<sequence length="80" mass="9276">MSSPTSSMVWNRMTNLLRCCCRRTIPRKALKLLEWALKRVDSARYRVIEEANSLVAAAKKLRFFIAKLSNKDYNRLGEAN</sequence>
<protein>
    <submittedName>
        <fullName evidence="1">Uncharacterized protein</fullName>
    </submittedName>
</protein>
<comment type="caution">
    <text evidence="1">The sequence shown here is derived from an EMBL/GenBank/DDBJ whole genome shotgun (WGS) entry which is preliminary data.</text>
</comment>
<evidence type="ECO:0000313" key="1">
    <source>
        <dbReference type="EMBL" id="KAG6961565.1"/>
    </source>
</evidence>
<evidence type="ECO:0000313" key="2">
    <source>
        <dbReference type="Proteomes" id="UP000688947"/>
    </source>
</evidence>